<evidence type="ECO:0000259" key="8">
    <source>
        <dbReference type="Pfam" id="PF00890"/>
    </source>
</evidence>
<feature type="compositionally biased region" description="Polar residues" evidence="6">
    <location>
        <begin position="607"/>
        <end position="624"/>
    </location>
</feature>
<feature type="region of interest" description="Disordered" evidence="6">
    <location>
        <begin position="594"/>
        <end position="624"/>
    </location>
</feature>
<feature type="domain" description="FAD-dependent oxidoreductase 2 FAD-binding" evidence="8">
    <location>
        <begin position="127"/>
        <end position="159"/>
    </location>
</feature>
<evidence type="ECO:0000256" key="4">
    <source>
        <dbReference type="ARBA" id="ARBA00022827"/>
    </source>
</evidence>
<feature type="domain" description="Glucose-methanol-choline oxidoreductase N-terminal" evidence="7">
    <location>
        <begin position="206"/>
        <end position="449"/>
    </location>
</feature>
<comment type="caution">
    <text evidence="10">The sequence shown here is derived from an EMBL/GenBank/DDBJ whole genome shotgun (WGS) entry which is preliminary data.</text>
</comment>
<keyword evidence="4" id="KW-0274">FAD</keyword>
<keyword evidence="5" id="KW-0560">Oxidoreductase</keyword>
<dbReference type="InterPro" id="IPR007867">
    <property type="entry name" value="GMC_OxRtase_C"/>
</dbReference>
<dbReference type="Pfam" id="PF00890">
    <property type="entry name" value="FAD_binding_2"/>
    <property type="match status" value="1"/>
</dbReference>
<evidence type="ECO:0000256" key="3">
    <source>
        <dbReference type="ARBA" id="ARBA00022630"/>
    </source>
</evidence>
<protein>
    <submittedName>
        <fullName evidence="10">GMC family oxidoreductase</fullName>
    </submittedName>
</protein>
<evidence type="ECO:0000256" key="5">
    <source>
        <dbReference type="ARBA" id="ARBA00023002"/>
    </source>
</evidence>
<keyword evidence="3" id="KW-0285">Flavoprotein</keyword>
<dbReference type="EMBL" id="JAEDAJ010000018">
    <property type="protein sequence ID" value="MBK0333022.1"/>
    <property type="molecule type" value="Genomic_DNA"/>
</dbReference>
<evidence type="ECO:0000313" key="10">
    <source>
        <dbReference type="EMBL" id="MBK0333022.1"/>
    </source>
</evidence>
<evidence type="ECO:0000259" key="7">
    <source>
        <dbReference type="Pfam" id="PF00732"/>
    </source>
</evidence>
<dbReference type="Proteomes" id="UP000612352">
    <property type="component" value="Unassembled WGS sequence"/>
</dbReference>
<evidence type="ECO:0000259" key="9">
    <source>
        <dbReference type="Pfam" id="PF05199"/>
    </source>
</evidence>
<gene>
    <name evidence="10" type="ORF">I8D64_16590</name>
</gene>
<dbReference type="PANTHER" id="PTHR42784">
    <property type="entry name" value="PYRANOSE 2-OXIDASE"/>
    <property type="match status" value="1"/>
</dbReference>
<dbReference type="InterPro" id="IPR000172">
    <property type="entry name" value="GMC_OxRdtase_N"/>
</dbReference>
<dbReference type="InterPro" id="IPR003953">
    <property type="entry name" value="FAD-dep_OxRdtase_2_FAD-bd"/>
</dbReference>
<evidence type="ECO:0000256" key="1">
    <source>
        <dbReference type="ARBA" id="ARBA00001974"/>
    </source>
</evidence>
<comment type="cofactor">
    <cofactor evidence="1">
        <name>FAD</name>
        <dbReference type="ChEBI" id="CHEBI:57692"/>
    </cofactor>
</comment>
<sequence length="673" mass="70425">MQASDPSTLLHQQITSALDPSLARPELVQHLARRIIDLDASDRTGWVQALTGHGSEGATEVGAASSSSMKALIGDMLYENGLQHDRVSQVLAPFVSTWSPPPTNSTPPSLLRPEDLSGPDALAASYDAVVIGTGAGGGMAAQTLAEAGLQVLVLERGSYPAPRTLLRDHLRTARSATGLFPLSGPGADSETRRVPAGDARAREVHARQSAWSNNAMTLGGGTRVYGAQAWRFSPQDFQMASTYGVPRGSSLADWPISYDDLEPYYTRVEQMLGVSGGPWSDPWAGPRRAPLPMPALPPSRLGHLLAEAAKRLGIGTQPVPLLINSQSRDGRAACIRCSQCVGFECPVAARAGSHNTTLPRAAASGNATILTGTQVTRIQVGPGGRACAVELAGSEGSPGIWRRTVRVGTVVLAAGAIESARLLLDSATEDHPAGLGNDTDHVGRHLQGHAYGGASALFDDEVVDLRGPGPDISTADYRHGNEGIIGGGILANEFVPTPASTQRYLLETGLVSSGTPLGSAEMERAMLRFGRVMGPIQEVTTEGARVRLDPGRVDALGRSTVRLSGSLHPEDLRGRDMLTGLAARWLEETGASRVVPMPPMHRPTPPSGGQHQAGTCRMGSSASTSVTAPDGHVWGHENIFVADGSTHVTNGGVNPVLTILANSLRISEGAAAR</sequence>
<dbReference type="InterPro" id="IPR051473">
    <property type="entry name" value="P2Ox-like"/>
</dbReference>
<keyword evidence="11" id="KW-1185">Reference proteome</keyword>
<evidence type="ECO:0000313" key="11">
    <source>
        <dbReference type="Proteomes" id="UP000612352"/>
    </source>
</evidence>
<dbReference type="Pfam" id="PF00732">
    <property type="entry name" value="GMC_oxred_N"/>
    <property type="match status" value="1"/>
</dbReference>
<dbReference type="RefSeq" id="WP_200503890.1">
    <property type="nucleotide sequence ID" value="NZ_JAEDAJ010000018.1"/>
</dbReference>
<dbReference type="SUPFAM" id="SSF51905">
    <property type="entry name" value="FAD/NAD(P)-binding domain"/>
    <property type="match status" value="1"/>
</dbReference>
<accession>A0ABS1BEN0</accession>
<name>A0ABS1BEN0_9MICO</name>
<reference evidence="10 11" key="1">
    <citation type="submission" date="2020-12" db="EMBL/GenBank/DDBJ databases">
        <title>Brachybacterium sp. MASK1Z-5, whole genome shotgun sequence.</title>
        <authorList>
            <person name="Tuo L."/>
        </authorList>
    </citation>
    <scope>NUCLEOTIDE SEQUENCE [LARGE SCALE GENOMIC DNA]</scope>
    <source>
        <strain evidence="10 11">MASK1Z-5</strain>
    </source>
</reference>
<dbReference type="InterPro" id="IPR036188">
    <property type="entry name" value="FAD/NAD-bd_sf"/>
</dbReference>
<dbReference type="PANTHER" id="PTHR42784:SF1">
    <property type="entry name" value="PYRANOSE 2-OXIDASE"/>
    <property type="match status" value="1"/>
</dbReference>
<dbReference type="Gene3D" id="3.50.50.60">
    <property type="entry name" value="FAD/NAD(P)-binding domain"/>
    <property type="match status" value="2"/>
</dbReference>
<evidence type="ECO:0000256" key="2">
    <source>
        <dbReference type="ARBA" id="ARBA00010790"/>
    </source>
</evidence>
<feature type="domain" description="Glucose-methanol-choline oxidoreductase C-terminal" evidence="9">
    <location>
        <begin position="545"/>
        <end position="661"/>
    </location>
</feature>
<dbReference type="Pfam" id="PF05199">
    <property type="entry name" value="GMC_oxred_C"/>
    <property type="match status" value="1"/>
</dbReference>
<organism evidence="10 11">
    <name type="scientific">Brachybacterium halotolerans</name>
    <dbReference type="NCBI Taxonomy" id="2795215"/>
    <lineage>
        <taxon>Bacteria</taxon>
        <taxon>Bacillati</taxon>
        <taxon>Actinomycetota</taxon>
        <taxon>Actinomycetes</taxon>
        <taxon>Micrococcales</taxon>
        <taxon>Dermabacteraceae</taxon>
        <taxon>Brachybacterium</taxon>
    </lineage>
</organism>
<feature type="compositionally biased region" description="Pro residues" evidence="6">
    <location>
        <begin position="596"/>
        <end position="606"/>
    </location>
</feature>
<comment type="similarity">
    <text evidence="2">Belongs to the GMC oxidoreductase family.</text>
</comment>
<evidence type="ECO:0000256" key="6">
    <source>
        <dbReference type="SAM" id="MobiDB-lite"/>
    </source>
</evidence>
<proteinExistence type="inferred from homology"/>